<feature type="compositionally biased region" description="Acidic residues" evidence="20">
    <location>
        <begin position="1255"/>
        <end position="1264"/>
    </location>
</feature>
<feature type="compositionally biased region" description="Basic residues" evidence="20">
    <location>
        <begin position="1329"/>
        <end position="1338"/>
    </location>
</feature>
<evidence type="ECO:0000256" key="1">
    <source>
        <dbReference type="ARBA" id="ARBA00004123"/>
    </source>
</evidence>
<keyword evidence="17" id="KW-0539">Nucleus</keyword>
<dbReference type="Ensembl" id="ENSCABT00000025648.1">
    <property type="protein sequence ID" value="ENSCABP00000023404.1"/>
    <property type="gene ID" value="ENSCABG00000016367.1"/>
</dbReference>
<feature type="compositionally biased region" description="Basic and acidic residues" evidence="20">
    <location>
        <begin position="422"/>
        <end position="437"/>
    </location>
</feature>
<feature type="compositionally biased region" description="Basic residues" evidence="20">
    <location>
        <begin position="937"/>
        <end position="946"/>
    </location>
</feature>
<feature type="compositionally biased region" description="Basic and acidic residues" evidence="20">
    <location>
        <begin position="863"/>
        <end position="882"/>
    </location>
</feature>
<feature type="compositionally biased region" description="Basic residues" evidence="20">
    <location>
        <begin position="1821"/>
        <end position="1831"/>
    </location>
</feature>
<evidence type="ECO:0000256" key="2">
    <source>
        <dbReference type="ARBA" id="ARBA00004286"/>
    </source>
</evidence>
<dbReference type="InterPro" id="IPR052131">
    <property type="entry name" value="ATRX_domain-containing"/>
</dbReference>
<dbReference type="GO" id="GO:0016787">
    <property type="term" value="F:hydrolase activity"/>
    <property type="evidence" value="ECO:0007669"/>
    <property type="project" value="UniProtKB-KW"/>
</dbReference>
<dbReference type="InterPro" id="IPR038718">
    <property type="entry name" value="SNF2-like_sf"/>
</dbReference>
<dbReference type="GO" id="GO:0008270">
    <property type="term" value="F:zinc ion binding"/>
    <property type="evidence" value="ECO:0007669"/>
    <property type="project" value="UniProtKB-KW"/>
</dbReference>
<dbReference type="GeneTree" id="ENSGT00940000155902"/>
<feature type="region of interest" description="Disordered" evidence="20">
    <location>
        <begin position="1809"/>
        <end position="1879"/>
    </location>
</feature>
<comment type="subcellular location">
    <subcellularLocation>
        <location evidence="2">Chromosome</location>
    </subcellularLocation>
    <subcellularLocation>
        <location evidence="1">Nucleus</location>
    </subcellularLocation>
</comment>
<dbReference type="Gene3D" id="3.30.40.10">
    <property type="entry name" value="Zinc/RING finger domain, C3HC4 (zinc finger)"/>
    <property type="match status" value="1"/>
</dbReference>
<keyword evidence="10" id="KW-0863">Zinc-finger</keyword>
<keyword evidence="11" id="KW-0378">Hydrolase</keyword>
<feature type="compositionally biased region" description="Basic residues" evidence="20">
    <location>
        <begin position="1073"/>
        <end position="1082"/>
    </location>
</feature>
<evidence type="ECO:0000256" key="10">
    <source>
        <dbReference type="ARBA" id="ARBA00022771"/>
    </source>
</evidence>
<comment type="similarity">
    <text evidence="3">Belongs to the SNF2/RAD54 helicase family.</text>
</comment>
<feature type="compositionally biased region" description="Polar residues" evidence="20">
    <location>
        <begin position="1167"/>
        <end position="1180"/>
    </location>
</feature>
<name>A0A8C0IWM4_CHEAB</name>
<evidence type="ECO:0000313" key="23">
    <source>
        <dbReference type="Ensembl" id="ENSCABP00000023404.1"/>
    </source>
</evidence>
<dbReference type="CDD" id="cd11726">
    <property type="entry name" value="ADDz_ATRX"/>
    <property type="match status" value="1"/>
</dbReference>
<dbReference type="Gene3D" id="3.40.50.10810">
    <property type="entry name" value="Tandem AAA-ATPase domain"/>
    <property type="match status" value="1"/>
</dbReference>
<feature type="compositionally biased region" description="Acidic residues" evidence="20">
    <location>
        <begin position="1192"/>
        <end position="1202"/>
    </location>
</feature>
<evidence type="ECO:0000259" key="22">
    <source>
        <dbReference type="PROSITE" id="PS51533"/>
    </source>
</evidence>
<dbReference type="GO" id="GO:0031297">
    <property type="term" value="P:replication fork processing"/>
    <property type="evidence" value="ECO:0007669"/>
    <property type="project" value="TreeGrafter"/>
</dbReference>
<keyword evidence="6" id="KW-0597">Phosphoprotein</keyword>
<dbReference type="PANTHER" id="PTHR46357:SF1">
    <property type="entry name" value="TRANSCRIPTIONAL REGULATOR ATRX"/>
    <property type="match status" value="1"/>
</dbReference>
<evidence type="ECO:0000256" key="16">
    <source>
        <dbReference type="ARBA" id="ARBA00023204"/>
    </source>
</evidence>
<feature type="compositionally biased region" description="Acidic residues" evidence="20">
    <location>
        <begin position="1221"/>
        <end position="1232"/>
    </location>
</feature>
<dbReference type="Pfam" id="PF00176">
    <property type="entry name" value="SNF2-rel_dom"/>
    <property type="match status" value="1"/>
</dbReference>
<feature type="compositionally biased region" description="Basic and acidic residues" evidence="20">
    <location>
        <begin position="1233"/>
        <end position="1254"/>
    </location>
</feature>
<dbReference type="InterPro" id="IPR000330">
    <property type="entry name" value="SNF2_N"/>
</dbReference>
<feature type="compositionally biased region" description="Basic and acidic residues" evidence="20">
    <location>
        <begin position="955"/>
        <end position="1072"/>
    </location>
</feature>
<gene>
    <name evidence="23" type="primary">ATRX</name>
</gene>
<evidence type="ECO:0000313" key="24">
    <source>
        <dbReference type="Proteomes" id="UP000694404"/>
    </source>
</evidence>
<feature type="compositionally biased region" description="Low complexity" evidence="20">
    <location>
        <begin position="727"/>
        <end position="743"/>
    </location>
</feature>
<dbReference type="SUPFAM" id="SSF52540">
    <property type="entry name" value="P-loop containing nucleoside triphosphate hydrolases"/>
    <property type="match status" value="1"/>
</dbReference>
<dbReference type="InterPro" id="IPR025766">
    <property type="entry name" value="ADD"/>
</dbReference>
<protein>
    <recommendedName>
        <fullName evidence="4">DNA helicase</fullName>
        <ecNumber evidence="4">3.6.4.12</ecNumber>
    </recommendedName>
    <alternativeName>
        <fullName evidence="18">X-linked nuclear protein</fullName>
    </alternativeName>
</protein>
<feature type="compositionally biased region" description="Basic and acidic residues" evidence="20">
    <location>
        <begin position="890"/>
        <end position="936"/>
    </location>
</feature>
<feature type="region of interest" description="Disordered" evidence="20">
    <location>
        <begin position="572"/>
        <end position="1403"/>
    </location>
</feature>
<accession>A0A8C0IWM4</accession>
<evidence type="ECO:0000256" key="9">
    <source>
        <dbReference type="ARBA" id="ARBA00022763"/>
    </source>
</evidence>
<dbReference type="InterPro" id="IPR014001">
    <property type="entry name" value="Helicase_ATP-bd"/>
</dbReference>
<keyword evidence="12" id="KW-0347">Helicase</keyword>
<feature type="compositionally biased region" description="Basic and acidic residues" evidence="20">
    <location>
        <begin position="683"/>
        <end position="694"/>
    </location>
</feature>
<dbReference type="GO" id="GO:0005634">
    <property type="term" value="C:nucleus"/>
    <property type="evidence" value="ECO:0007669"/>
    <property type="project" value="UniProtKB-SubCell"/>
</dbReference>
<evidence type="ECO:0000256" key="18">
    <source>
        <dbReference type="ARBA" id="ARBA00043074"/>
    </source>
</evidence>
<keyword evidence="7" id="KW-0479">Metal-binding</keyword>
<evidence type="ECO:0000256" key="20">
    <source>
        <dbReference type="SAM" id="MobiDB-lite"/>
    </source>
</evidence>
<dbReference type="InterPro" id="IPR013083">
    <property type="entry name" value="Znf_RING/FYVE/PHD"/>
</dbReference>
<keyword evidence="14" id="KW-0067">ATP-binding</keyword>
<feature type="region of interest" description="Disordered" evidence="20">
    <location>
        <begin position="56"/>
        <end position="106"/>
    </location>
</feature>
<feature type="compositionally biased region" description="Basic and acidic residues" evidence="20">
    <location>
        <begin position="1289"/>
        <end position="1300"/>
    </location>
</feature>
<dbReference type="Pfam" id="PF17981">
    <property type="entry name" value="ADD_ATRX"/>
    <property type="match status" value="1"/>
</dbReference>
<dbReference type="EC" id="3.6.4.12" evidence="4"/>
<feature type="compositionally biased region" description="Pro residues" evidence="20">
    <location>
        <begin position="1901"/>
        <end position="1911"/>
    </location>
</feature>
<evidence type="ECO:0000256" key="15">
    <source>
        <dbReference type="ARBA" id="ARBA00023125"/>
    </source>
</evidence>
<evidence type="ECO:0000259" key="21">
    <source>
        <dbReference type="PROSITE" id="PS51192"/>
    </source>
</evidence>
<reference evidence="23" key="2">
    <citation type="submission" date="2025-09" db="UniProtKB">
        <authorList>
            <consortium name="Ensembl"/>
        </authorList>
    </citation>
    <scope>IDENTIFICATION</scope>
</reference>
<dbReference type="PROSITE" id="PS51192">
    <property type="entry name" value="HELICASE_ATP_BIND_1"/>
    <property type="match status" value="1"/>
</dbReference>
<organism evidence="23 24">
    <name type="scientific">Chelonoidis abingdonii</name>
    <name type="common">Abingdon island giant tortoise</name>
    <name type="synonym">Testudo abingdonii</name>
    <dbReference type="NCBI Taxonomy" id="106734"/>
    <lineage>
        <taxon>Eukaryota</taxon>
        <taxon>Metazoa</taxon>
        <taxon>Chordata</taxon>
        <taxon>Craniata</taxon>
        <taxon>Vertebrata</taxon>
        <taxon>Euteleostomi</taxon>
        <taxon>Archelosauria</taxon>
        <taxon>Testudinata</taxon>
        <taxon>Testudines</taxon>
        <taxon>Cryptodira</taxon>
        <taxon>Durocryptodira</taxon>
        <taxon>Testudinoidea</taxon>
        <taxon>Testudinidae</taxon>
        <taxon>Chelonoidis</taxon>
    </lineage>
</organism>
<feature type="domain" description="PHD-type" evidence="22">
    <location>
        <begin position="149"/>
        <end position="286"/>
    </location>
</feature>
<dbReference type="GO" id="GO:0006281">
    <property type="term" value="P:DNA repair"/>
    <property type="evidence" value="ECO:0007669"/>
    <property type="project" value="UniProtKB-KW"/>
</dbReference>
<dbReference type="InterPro" id="IPR041430">
    <property type="entry name" value="ADD_ATRX"/>
</dbReference>
<feature type="compositionally biased region" description="Basic and acidic residues" evidence="20">
    <location>
        <begin position="804"/>
        <end position="819"/>
    </location>
</feature>
<dbReference type="InterPro" id="IPR011011">
    <property type="entry name" value="Znf_FYVE_PHD"/>
</dbReference>
<keyword evidence="24" id="KW-1185">Reference proteome</keyword>
<dbReference type="PANTHER" id="PTHR46357">
    <property type="entry name" value="TRANSCRIPTIONAL REGULATOR ATRX"/>
    <property type="match status" value="1"/>
</dbReference>
<feature type="region of interest" description="Disordered" evidence="20">
    <location>
        <begin position="1893"/>
        <end position="1937"/>
    </location>
</feature>
<feature type="domain" description="Helicase ATP-binding" evidence="21">
    <location>
        <begin position="1473"/>
        <end position="1660"/>
    </location>
</feature>
<evidence type="ECO:0000256" key="12">
    <source>
        <dbReference type="ARBA" id="ARBA00022806"/>
    </source>
</evidence>
<evidence type="ECO:0000256" key="17">
    <source>
        <dbReference type="ARBA" id="ARBA00023242"/>
    </source>
</evidence>
<dbReference type="InterPro" id="IPR027417">
    <property type="entry name" value="P-loop_NTPase"/>
</dbReference>
<sequence length="1937" mass="218294">QPAEPCCLNTLVQKLHDFLAHSSEESEDANSPPRLSMSKSIGKNIYIFPLLNGNSSSERSKSLGSSRSKRKPTVVTKYVGSDDEQTLPETVNEDVSNENSENDVDMKSLPKGTVVVQPEPVLNEDKDDFKGPEFRSRNIVKMKPEAPKKRGEEGLHGIVSCTACGQQVNHFQKDSIYRHPTLKVLICKTCYKYYMSDDISRDTDGMDEQCRWCAEGGNLICCDFCHNAFCKKCILRNLGRKELSAIMDENNQWHCYICQPEPLLDLVTACDSVFENLEQLLQQNKKKIRVESEKSKIYDHTLKFSPKRNISNCNGEEKKLDDSYSGSLTYSYKALMVPKDMLKKTKKLVETTTNMNASFVSFLKTAAENAEVNSIIQLRQLKAFKSVLSDIKKAHLALEEGLNQEIQALDKKIDIKLEKNDVKRDEGKEHAELKENTVKSVKKPVSEQPENESMDQNVPATQQTESKNTSSEEKKSETNEEPQYEPNSTEALDMDIVSVPSSVPEDIFETLESAMETQSAADEQGNGSTATELETVNMNIKCTTASKDIKGGTKLKGSAKVRKELFVKLTPVSLSDSPVKAEDQDSNPVKGDQNADIIPKAENCDSGKENHYIGNEHSPENETVPLVEESDLRRSPRVKTTPLRRQTDMNPSTSNSEEDSNDTYCEKHKQKSSTQSRRKKDKRNSSDSTTDHPKPNKLSKSKKSDILDQSSDSDEMPAVLKEVAMLSHSSSDIDSNSETSNNIQKNALNDLTKQPVKYENGKRKRKSSTSGSDLVAKKGKSTKGSTCAKKKRQNPSESSNYDSELEREIKSLSKIESAKKAKKKYPRKEENYDSSSEEQNKKGSTSKKKIINLKKQQVESSDDAEKSSLEKEETNHSSEDKKIRKGTAVNEKKNRDLKERTSKGKHDGSSDTEKSSLEKEESCHSSDGKKRAEAKEKKNRNLKKRKVQNDSSLDGTEKSAEKEQSCDSSEDKTKNKKGTEGKENLKKKNKKEQDGGSSDGDKSSPEKKSCISSENKSKNEMAVEEKRERNLRERTLKKLQNDSSSDAEKSPKKEESSSEDVKQNKKRIEAKEKKKVSHKKKTSEKEQNDSLSSSDEGPYEDNKKKSKKSSMKENKKGNLKVEKRISKKQKDDISCSSSSDEEENDDQNSAGDGSSDEQKIKPVTESLILSSNTGFCQSSGDEGETKSGAVPVEEEEEEDDDPENRIAKKMLLEEIKANLSSDEDASSDEESDEGKKKTGKKNENAEDDGEHQNEDNSESDSDDEESKKPRYRHRLLRHKLSMSDGESEEERKGKSKDTKEGKRRNRRKDFFQFLRSAKKAEAEENQRSYKQKKKRRRIKVQEDSSSENNNKSNSEDEDDNDSKSPGKGRKKIRKILKDDKLRTETQNALKEEEERRKRIAEREREREKLREVIEIEDASPLKCPITTKLVLDEDEETKEPIVQVHRNIVTKLKPHQVDGVQFMWDCCCESVKKTKKSAGSGCILAHCMGLGKTLQVVSFLHTVLLCDKLDFSTALVVCPLNTALNWLNEFEKWQEGLEDDEKLEVSELATVKRPQERSYMLQRWQEDGGVMIIGYEMYRNLAQGRNVKSRKLKEIFNKALVDPGPDFVICDEGHILKNEASAVSKAMNSIRSRRRIILTGTPLQNNLIEYHCMVNFIKENLLGSIKEFRNRFINPIQNGQCADSTMVDVRVMKKRAHILYEMLAGCVQRKDYTALTKFLPPKYEYVLAVRMTSIQCKLYQYYLDHLTGVGSGSEGGRGKAGAKLFQDFQMLSRIWTHPWCLQLDYISKENKGYFDEDSLDEFIASDSDETSMSLSSDDYAKKKKSKGKKAKKESSSSGSGSDNDVEVIKVWNSRSRGGGEGNVEELANNPPLAVKSDEGKCNAQVNQDIMLHHSEKSLSPCPCPSPDPPPAFQISSSSQSLHPQLERGSLPTSLPQP</sequence>
<dbReference type="FunFam" id="3.40.50.10810:FF:000011">
    <property type="entry name" value="Transcriptional regulator ATRX homolog"/>
    <property type="match status" value="1"/>
</dbReference>
<keyword evidence="13" id="KW-0862">Zinc</keyword>
<keyword evidence="5" id="KW-0158">Chromosome</keyword>
<evidence type="ECO:0000256" key="14">
    <source>
        <dbReference type="ARBA" id="ARBA00022840"/>
    </source>
</evidence>
<dbReference type="SMART" id="SM00487">
    <property type="entry name" value="DEXDc"/>
    <property type="match status" value="1"/>
</dbReference>
<keyword evidence="15" id="KW-0238">DNA-binding</keyword>
<dbReference type="CDD" id="cd18068">
    <property type="entry name" value="DEXHc_ATRX"/>
    <property type="match status" value="1"/>
</dbReference>
<feature type="compositionally biased region" description="Basic and acidic residues" evidence="20">
    <location>
        <begin position="1203"/>
        <end position="1216"/>
    </location>
</feature>
<feature type="region of interest" description="Disordered" evidence="20">
    <location>
        <begin position="422"/>
        <end position="493"/>
    </location>
</feature>
<dbReference type="SUPFAM" id="SSF57903">
    <property type="entry name" value="FYVE/PHD zinc finger"/>
    <property type="match status" value="1"/>
</dbReference>
<dbReference type="GO" id="GO:0005524">
    <property type="term" value="F:ATP binding"/>
    <property type="evidence" value="ECO:0007669"/>
    <property type="project" value="UniProtKB-KW"/>
</dbReference>
<evidence type="ECO:0000256" key="4">
    <source>
        <dbReference type="ARBA" id="ARBA00012551"/>
    </source>
</evidence>
<keyword evidence="16" id="KW-0234">DNA repair</keyword>
<reference evidence="23" key="1">
    <citation type="submission" date="2025-08" db="UniProtKB">
        <authorList>
            <consortium name="Ensembl"/>
        </authorList>
    </citation>
    <scope>IDENTIFICATION</scope>
</reference>
<keyword evidence="8" id="KW-0547">Nucleotide-binding</keyword>
<feature type="compositionally biased region" description="Acidic residues" evidence="20">
    <location>
        <begin position="81"/>
        <end position="103"/>
    </location>
</feature>
<proteinExistence type="inferred from homology"/>
<evidence type="ECO:0000256" key="19">
    <source>
        <dbReference type="ARBA" id="ARBA00047995"/>
    </source>
</evidence>
<comment type="catalytic activity">
    <reaction evidence="19">
        <text>ATP + H2O = ADP + phosphate + H(+)</text>
        <dbReference type="Rhea" id="RHEA:13065"/>
        <dbReference type="ChEBI" id="CHEBI:15377"/>
        <dbReference type="ChEBI" id="CHEBI:15378"/>
        <dbReference type="ChEBI" id="CHEBI:30616"/>
        <dbReference type="ChEBI" id="CHEBI:43474"/>
        <dbReference type="ChEBI" id="CHEBI:456216"/>
        <dbReference type="EC" id="3.6.4.12"/>
    </reaction>
</comment>
<dbReference type="GO" id="GO:0140719">
    <property type="term" value="P:constitutive heterochromatin formation"/>
    <property type="evidence" value="ECO:0007669"/>
    <property type="project" value="UniProtKB-ARBA"/>
</dbReference>
<dbReference type="Proteomes" id="UP000694404">
    <property type="component" value="Unplaced"/>
</dbReference>
<feature type="compositionally biased region" description="Polar residues" evidence="20">
    <location>
        <begin position="1913"/>
        <end position="1922"/>
    </location>
</feature>
<evidence type="ECO:0000256" key="3">
    <source>
        <dbReference type="ARBA" id="ARBA00007025"/>
    </source>
</evidence>
<keyword evidence="9" id="KW-0227">DNA damage</keyword>
<dbReference type="GO" id="GO:0005721">
    <property type="term" value="C:pericentric heterochromatin"/>
    <property type="evidence" value="ECO:0007669"/>
    <property type="project" value="TreeGrafter"/>
</dbReference>
<dbReference type="GO" id="GO:0003678">
    <property type="term" value="F:DNA helicase activity"/>
    <property type="evidence" value="ECO:0007669"/>
    <property type="project" value="UniProtKB-EC"/>
</dbReference>
<feature type="compositionally biased region" description="Basic and acidic residues" evidence="20">
    <location>
        <begin position="1375"/>
        <end position="1403"/>
    </location>
</feature>
<feature type="compositionally biased region" description="Basic and acidic residues" evidence="20">
    <location>
        <begin position="602"/>
        <end position="611"/>
    </location>
</feature>
<dbReference type="GO" id="GO:0031490">
    <property type="term" value="F:chromatin DNA binding"/>
    <property type="evidence" value="ECO:0007669"/>
    <property type="project" value="TreeGrafter"/>
</dbReference>
<evidence type="ECO:0000256" key="11">
    <source>
        <dbReference type="ARBA" id="ARBA00022801"/>
    </source>
</evidence>
<evidence type="ECO:0000256" key="5">
    <source>
        <dbReference type="ARBA" id="ARBA00022454"/>
    </source>
</evidence>
<feature type="compositionally biased region" description="Basic residues" evidence="20">
    <location>
        <begin position="1269"/>
        <end position="1280"/>
    </location>
</feature>
<evidence type="ECO:0000256" key="8">
    <source>
        <dbReference type="ARBA" id="ARBA00022741"/>
    </source>
</evidence>
<evidence type="ECO:0000256" key="13">
    <source>
        <dbReference type="ARBA" id="ARBA00022833"/>
    </source>
</evidence>
<dbReference type="PROSITE" id="PS51533">
    <property type="entry name" value="ADD"/>
    <property type="match status" value="1"/>
</dbReference>
<evidence type="ECO:0000256" key="7">
    <source>
        <dbReference type="ARBA" id="ARBA00022723"/>
    </source>
</evidence>
<feature type="compositionally biased region" description="Basic residues" evidence="20">
    <location>
        <begin position="668"/>
        <end position="682"/>
    </location>
</feature>
<evidence type="ECO:0000256" key="6">
    <source>
        <dbReference type="ARBA" id="ARBA00022553"/>
    </source>
</evidence>
<feature type="compositionally biased region" description="Basic and acidic residues" evidence="20">
    <location>
        <begin position="1110"/>
        <end position="1133"/>
    </location>
</feature>
<feature type="compositionally biased region" description="Basic and acidic residues" evidence="20">
    <location>
        <begin position="1318"/>
        <end position="1327"/>
    </location>
</feature>